<evidence type="ECO:0000256" key="3">
    <source>
        <dbReference type="PROSITE-ProRule" id="PRU00221"/>
    </source>
</evidence>
<evidence type="ECO:0000256" key="2">
    <source>
        <dbReference type="ARBA" id="ARBA00022737"/>
    </source>
</evidence>
<dbReference type="InterPro" id="IPR001680">
    <property type="entry name" value="WD40_rpt"/>
</dbReference>
<proteinExistence type="predicted"/>
<feature type="repeat" description="WD" evidence="3">
    <location>
        <begin position="60"/>
        <end position="104"/>
    </location>
</feature>
<evidence type="ECO:0000313" key="6">
    <source>
        <dbReference type="Proteomes" id="UP001152320"/>
    </source>
</evidence>
<sequence length="1478" mass="162031">MTSSGLVVPVVLWGKTAPTHCISAILVTSDQKTVITGCHDGQICLWDLTEDVQIIPRCMLLGHSASISCLSKASESWDSSTFISAAENGEMCLWDVGDGRCIEQNRLPGVHLSMQPYQVTQGTTREWRIVCQGYYPDINILDATSLELLYSLSSSVAPDWVSAFCIIRPLKRNDDIVIGVTTTGMLKVWNLSSSGKKDTEPNYEEECKQLRCRGAKTITCCAFTLRTVLIVCSKKWQIYDAGDFSQLCIEPSEKGQHWIGGEFTAADRVLVWSSNGKGYLYQLPSNCIPESEDFRSHVGRNPETAARPFLYCVLETTQEKPLSCTPAMTFFYGRRGSFFKLFIRGDSGGRLTIWRIPEVSDKELSFLKQEEFDTLPVLAPTSSNSLQEAWDSCSPKPAGIIDQLTQCPTRKDGKKLQVTASIYIAQEGWLVCGRSNGSILIVPAVQSAIAQLLEGPHTARKGWPPHRILKGHHGRVTCLLYPHQEHQRYDSHHLVSGGIDFTVCLWDLFSGNKLHTFCVHGGELTQLIVPPENCNARVLTCICSVATDHSVALLSLRDRKCTLLASRHLFPIRAIKWRPAEDFLVVALEDGSVFVWQMETGHLDRIAEGTTAEEILSACAELSKAHEVMLTPTQSIAQAFRRRSLTAIKNAAHRTLLAAAQGSVLNIPATEGIISKDPTHALTIQAVKANIKDPDFHVLFFDAEVLIVQLLTDKNLIPGIVSQGSHPDLAKLADVGEKESKTAKLTQKVAGFITKQIDNMRDSDEDEVESAGPPPSIQVTAEDNKPVTHKSQKGLTLENNHLTLDVAQLFMSCLHAWGLDANLDDICLNKLGLLKPHDSVSFGLISHGAHMSLMLPGWIPRPHLGGKRKSSSCSSQLSAKEALEIKKRTSPQSETPLIVEEVDKSRIYLSHWELSRAVTTQHLLSVISVGNTLMGMNNASFVMLSHFRKPKPKRSKVKGSEDVTDGVEDDLSDLTPEQASIKQGWSLLAALHCVLLPDLLGSVSYKPPYLEMLARRWQDRCLEVRAAAQALLLAELRRISGEGREEVIHQWAPHLPHYVDSALSLIGSSGSSQATGGINREQSDSGSSDGSEMEPEAEILSGDSPVKKVSLSFESRRKQATAIVMLGVIGAEFGAEISPSKQKAPSNPGQRQIQQGFSLNDYSLARHTAQALSFLLLQPPSSKLPAHTPIRRAGIDLLGRGFTVWEPFIDVSSVLLGLLELCCDPALYAASMATGLPITPAADSCRSAHHALSLIATARPATFIVTMAREVAKQQAQATQAQTPVLNVQVTTLYKAKAEILRIVELLIDKMQNDVVDLIVETTDILVFCLDSGRLRTRGLMDVFPSICRFNMLSYCHNTKKIAVGAKSGSITIYDLKTNKSQTIPGHSTAVTALGYSSDGKYLASYAFGDTKLFFWQTGSSLLGGLMNSATKCVKCYQTKPFTGSSSANDLRQVSLSWPQPRAVILRNVDKTLDKFTI</sequence>
<dbReference type="SMART" id="SM00320">
    <property type="entry name" value="WD40"/>
    <property type="match status" value="8"/>
</dbReference>
<dbReference type="OrthoDB" id="338622at2759"/>
<name>A0A9Q1C021_HOLLE</name>
<dbReference type="GO" id="GO:0005737">
    <property type="term" value="C:cytoplasm"/>
    <property type="evidence" value="ECO:0007669"/>
    <property type="project" value="TreeGrafter"/>
</dbReference>
<feature type="region of interest" description="Disordered" evidence="4">
    <location>
        <begin position="1070"/>
        <end position="1103"/>
    </location>
</feature>
<organism evidence="5 6">
    <name type="scientific">Holothuria leucospilota</name>
    <name type="common">Black long sea cucumber</name>
    <name type="synonym">Mertensiothuria leucospilota</name>
    <dbReference type="NCBI Taxonomy" id="206669"/>
    <lineage>
        <taxon>Eukaryota</taxon>
        <taxon>Metazoa</taxon>
        <taxon>Echinodermata</taxon>
        <taxon>Eleutherozoa</taxon>
        <taxon>Echinozoa</taxon>
        <taxon>Holothuroidea</taxon>
        <taxon>Aspidochirotacea</taxon>
        <taxon>Aspidochirotida</taxon>
        <taxon>Holothuriidae</taxon>
        <taxon>Holothuria</taxon>
    </lineage>
</organism>
<dbReference type="Proteomes" id="UP001152320">
    <property type="component" value="Chromosome 9"/>
</dbReference>
<feature type="repeat" description="WD" evidence="3">
    <location>
        <begin position="469"/>
        <end position="516"/>
    </location>
</feature>
<dbReference type="InterPro" id="IPR019775">
    <property type="entry name" value="WD40_repeat_CS"/>
</dbReference>
<dbReference type="PANTHER" id="PTHR44099:SF4">
    <property type="entry name" value="RABCONNECTIN-3B, ISOFORM A"/>
    <property type="match status" value="1"/>
</dbReference>
<keyword evidence="1 3" id="KW-0853">WD repeat</keyword>
<reference evidence="5" key="1">
    <citation type="submission" date="2021-10" db="EMBL/GenBank/DDBJ databases">
        <title>Tropical sea cucumber genome reveals ecological adaptation and Cuvierian tubules defense mechanism.</title>
        <authorList>
            <person name="Chen T."/>
        </authorList>
    </citation>
    <scope>NUCLEOTIDE SEQUENCE</scope>
    <source>
        <strain evidence="5">Nanhai2018</strain>
        <tissue evidence="5">Muscle</tissue>
    </source>
</reference>
<keyword evidence="6" id="KW-1185">Reference proteome</keyword>
<gene>
    <name evidence="5" type="ORF">HOLleu_19518</name>
</gene>
<dbReference type="PROSITE" id="PS50082">
    <property type="entry name" value="WD_REPEATS_2"/>
    <property type="match status" value="3"/>
</dbReference>
<dbReference type="InterPro" id="IPR036322">
    <property type="entry name" value="WD40_repeat_dom_sf"/>
</dbReference>
<dbReference type="SUPFAM" id="SSF50960">
    <property type="entry name" value="TolB, C-terminal domain"/>
    <property type="match status" value="1"/>
</dbReference>
<protein>
    <submittedName>
        <fullName evidence="5">WD repeat-containing protein 7</fullName>
    </submittedName>
</protein>
<dbReference type="PANTHER" id="PTHR44099">
    <property type="entry name" value="RABCONNECTIN-3B, ISOFORM A"/>
    <property type="match status" value="1"/>
</dbReference>
<accession>A0A9Q1C021</accession>
<evidence type="ECO:0000256" key="1">
    <source>
        <dbReference type="ARBA" id="ARBA00022574"/>
    </source>
</evidence>
<comment type="caution">
    <text evidence="5">The sequence shown here is derived from an EMBL/GenBank/DDBJ whole genome shotgun (WGS) entry which is preliminary data.</text>
</comment>
<dbReference type="SUPFAM" id="SSF69322">
    <property type="entry name" value="Tricorn protease domain 2"/>
    <property type="match status" value="1"/>
</dbReference>
<dbReference type="InterPro" id="IPR015943">
    <property type="entry name" value="WD40/YVTN_repeat-like_dom_sf"/>
</dbReference>
<dbReference type="PROSITE" id="PS00678">
    <property type="entry name" value="WD_REPEATS_1"/>
    <property type="match status" value="2"/>
</dbReference>
<keyword evidence="2" id="KW-0677">Repeat</keyword>
<evidence type="ECO:0000256" key="4">
    <source>
        <dbReference type="SAM" id="MobiDB-lite"/>
    </source>
</evidence>
<dbReference type="Gene3D" id="2.130.10.10">
    <property type="entry name" value="YVTN repeat-like/Quinoprotein amine dehydrogenase"/>
    <property type="match status" value="3"/>
</dbReference>
<feature type="repeat" description="WD" evidence="3">
    <location>
        <begin position="565"/>
        <end position="606"/>
    </location>
</feature>
<dbReference type="Pfam" id="PF00400">
    <property type="entry name" value="WD40"/>
    <property type="match status" value="4"/>
</dbReference>
<evidence type="ECO:0000313" key="5">
    <source>
        <dbReference type="EMBL" id="KAJ8035750.1"/>
    </source>
</evidence>
<dbReference type="InterPro" id="IPR049916">
    <property type="entry name" value="WDR72-like"/>
</dbReference>
<dbReference type="SUPFAM" id="SSF50978">
    <property type="entry name" value="WD40 repeat-like"/>
    <property type="match status" value="1"/>
</dbReference>
<dbReference type="EMBL" id="JAIZAY010000009">
    <property type="protein sequence ID" value="KAJ8035750.1"/>
    <property type="molecule type" value="Genomic_DNA"/>
</dbReference>